<dbReference type="STRING" id="1423783.FC50_GL001952"/>
<keyword evidence="4" id="KW-1185">Reference proteome</keyword>
<sequence>MAQKNILQYIILGLLDQEPRTGYELTQDFAHEIGEFWQAQHSQIYPLLARMEEQGLITHSVEVAGTKLEKKRYSITTEGRSALSSWVGAPTPTMATTKDEFVLKLYFVQRADDARLPGMIREQIAIHQEWLDHLEARRQLLFGDENVPQDQFGHYLILDHALTREQQYLSWLDQQLTQLPHN</sequence>
<evidence type="ECO:0000259" key="1">
    <source>
        <dbReference type="Pfam" id="PF03551"/>
    </source>
</evidence>
<dbReference type="Pfam" id="PF03551">
    <property type="entry name" value="PadR"/>
    <property type="match status" value="1"/>
</dbReference>
<evidence type="ECO:0000313" key="4">
    <source>
        <dbReference type="Proteomes" id="UP000051922"/>
    </source>
</evidence>
<dbReference type="InterPro" id="IPR005149">
    <property type="entry name" value="Tscrpt_reg_PadR_N"/>
</dbReference>
<protein>
    <submittedName>
        <fullName evidence="3">Regulator of phenolic acid metabolism PadR</fullName>
    </submittedName>
</protein>
<feature type="domain" description="Transcription regulator PadR C-terminal" evidence="2">
    <location>
        <begin position="97"/>
        <end position="179"/>
    </location>
</feature>
<evidence type="ECO:0000313" key="3">
    <source>
        <dbReference type="EMBL" id="KRL84643.1"/>
    </source>
</evidence>
<gene>
    <name evidence="3" type="ORF">FC50_GL001952</name>
</gene>
<dbReference type="InterPro" id="IPR018309">
    <property type="entry name" value="Tscrpt_reg_PadR_C"/>
</dbReference>
<dbReference type="RefSeq" id="WP_054651403.1">
    <property type="nucleotide sequence ID" value="NZ_AZFJ01000059.1"/>
</dbReference>
<dbReference type="SUPFAM" id="SSF46785">
    <property type="entry name" value="Winged helix' DNA-binding domain"/>
    <property type="match status" value="1"/>
</dbReference>
<proteinExistence type="predicted"/>
<dbReference type="Gene3D" id="6.10.140.190">
    <property type="match status" value="1"/>
</dbReference>
<dbReference type="Pfam" id="PF10400">
    <property type="entry name" value="Vir_act_alpha_C"/>
    <property type="match status" value="1"/>
</dbReference>
<accession>A0A0R1U0D6</accession>
<comment type="caution">
    <text evidence="3">The sequence shown here is derived from an EMBL/GenBank/DDBJ whole genome shotgun (WGS) entry which is preliminary data.</text>
</comment>
<organism evidence="3 4">
    <name type="scientific">Lacticaseibacillus pantheris DSM 15945 = JCM 12539 = NBRC 106106</name>
    <dbReference type="NCBI Taxonomy" id="1423783"/>
    <lineage>
        <taxon>Bacteria</taxon>
        <taxon>Bacillati</taxon>
        <taxon>Bacillota</taxon>
        <taxon>Bacilli</taxon>
        <taxon>Lactobacillales</taxon>
        <taxon>Lactobacillaceae</taxon>
        <taxon>Lacticaseibacillus</taxon>
    </lineage>
</organism>
<dbReference type="Gene3D" id="1.10.10.10">
    <property type="entry name" value="Winged helix-like DNA-binding domain superfamily/Winged helix DNA-binding domain"/>
    <property type="match status" value="1"/>
</dbReference>
<dbReference type="AlphaFoldDB" id="A0A0R1U0D6"/>
<dbReference type="EMBL" id="AZFJ01000059">
    <property type="protein sequence ID" value="KRL84643.1"/>
    <property type="molecule type" value="Genomic_DNA"/>
</dbReference>
<dbReference type="InterPro" id="IPR036390">
    <property type="entry name" value="WH_DNA-bd_sf"/>
</dbReference>
<name>A0A0R1U0D6_9LACO</name>
<dbReference type="OrthoDB" id="9783723at2"/>
<dbReference type="PANTHER" id="PTHR43252">
    <property type="entry name" value="TRANSCRIPTIONAL REGULATOR YQJI"/>
    <property type="match status" value="1"/>
</dbReference>
<reference evidence="3 4" key="1">
    <citation type="journal article" date="2015" name="Genome Announc.">
        <title>Expanding the biotechnology potential of lactobacilli through comparative genomics of 213 strains and associated genera.</title>
        <authorList>
            <person name="Sun Z."/>
            <person name="Harris H.M."/>
            <person name="McCann A."/>
            <person name="Guo C."/>
            <person name="Argimon S."/>
            <person name="Zhang W."/>
            <person name="Yang X."/>
            <person name="Jeffery I.B."/>
            <person name="Cooney J.C."/>
            <person name="Kagawa T.F."/>
            <person name="Liu W."/>
            <person name="Song Y."/>
            <person name="Salvetti E."/>
            <person name="Wrobel A."/>
            <person name="Rasinkangas P."/>
            <person name="Parkhill J."/>
            <person name="Rea M.C."/>
            <person name="O'Sullivan O."/>
            <person name="Ritari J."/>
            <person name="Douillard F.P."/>
            <person name="Paul Ross R."/>
            <person name="Yang R."/>
            <person name="Briner A.E."/>
            <person name="Felis G.E."/>
            <person name="de Vos W.M."/>
            <person name="Barrangou R."/>
            <person name="Klaenhammer T.R."/>
            <person name="Caufield P.W."/>
            <person name="Cui Y."/>
            <person name="Zhang H."/>
            <person name="O'Toole P.W."/>
        </authorList>
    </citation>
    <scope>NUCLEOTIDE SEQUENCE [LARGE SCALE GENOMIC DNA]</scope>
    <source>
        <strain evidence="3 4">DSM 15945</strain>
    </source>
</reference>
<dbReference type="Proteomes" id="UP000051922">
    <property type="component" value="Unassembled WGS sequence"/>
</dbReference>
<evidence type="ECO:0000259" key="2">
    <source>
        <dbReference type="Pfam" id="PF10400"/>
    </source>
</evidence>
<dbReference type="PANTHER" id="PTHR43252:SF6">
    <property type="entry name" value="NEGATIVE TRANSCRIPTION REGULATOR PADR"/>
    <property type="match status" value="1"/>
</dbReference>
<feature type="domain" description="Transcription regulator PadR N-terminal" evidence="1">
    <location>
        <begin position="11"/>
        <end position="84"/>
    </location>
</feature>
<dbReference type="PATRIC" id="fig|1423783.4.peg.1998"/>
<dbReference type="InterPro" id="IPR036388">
    <property type="entry name" value="WH-like_DNA-bd_sf"/>
</dbReference>